<comment type="subunit">
    <text evidence="3">Monomer.</text>
</comment>
<dbReference type="OrthoDB" id="430326at2759"/>
<dbReference type="PANTHER" id="PTHR12439:SF11">
    <property type="entry name" value="URIDYLATE-SPECIFIC ENDORIBONUCLEASE"/>
    <property type="match status" value="1"/>
</dbReference>
<evidence type="ECO:0000256" key="9">
    <source>
        <dbReference type="ARBA" id="ARBA00023211"/>
    </source>
</evidence>
<dbReference type="InterPro" id="IPR037227">
    <property type="entry name" value="EndoU-like"/>
</dbReference>
<evidence type="ECO:0000256" key="1">
    <source>
        <dbReference type="ARBA" id="ARBA00001936"/>
    </source>
</evidence>
<feature type="compositionally biased region" description="Basic and acidic residues" evidence="11">
    <location>
        <begin position="144"/>
        <end position="157"/>
    </location>
</feature>
<feature type="compositionally biased region" description="Basic residues" evidence="11">
    <location>
        <begin position="133"/>
        <end position="143"/>
    </location>
</feature>
<keyword evidence="14" id="KW-1185">Reference proteome</keyword>
<evidence type="ECO:0000256" key="4">
    <source>
        <dbReference type="ARBA" id="ARBA00022722"/>
    </source>
</evidence>
<dbReference type="CDD" id="cd21159">
    <property type="entry name" value="XendoU"/>
    <property type="match status" value="1"/>
</dbReference>
<feature type="compositionally biased region" description="Basic and acidic residues" evidence="11">
    <location>
        <begin position="105"/>
        <end position="122"/>
    </location>
</feature>
<dbReference type="Pfam" id="PF09412">
    <property type="entry name" value="XendoU"/>
    <property type="match status" value="1"/>
</dbReference>
<dbReference type="GO" id="GO:0003723">
    <property type="term" value="F:RNA binding"/>
    <property type="evidence" value="ECO:0007669"/>
    <property type="project" value="UniProtKB-KW"/>
</dbReference>
<comment type="cofactor">
    <cofactor evidence="1">
        <name>Mn(2+)</name>
        <dbReference type="ChEBI" id="CHEBI:29035"/>
    </cofactor>
</comment>
<dbReference type="Proteomes" id="UP001153076">
    <property type="component" value="Unassembled WGS sequence"/>
</dbReference>
<dbReference type="PROSITE" id="PS51959">
    <property type="entry name" value="ENDOU"/>
    <property type="match status" value="1"/>
</dbReference>
<evidence type="ECO:0000256" key="6">
    <source>
        <dbReference type="ARBA" id="ARBA00022759"/>
    </source>
</evidence>
<evidence type="ECO:0000256" key="5">
    <source>
        <dbReference type="ARBA" id="ARBA00022723"/>
    </source>
</evidence>
<dbReference type="InterPro" id="IPR039787">
    <property type="entry name" value="ENDOU"/>
</dbReference>
<dbReference type="SUPFAM" id="SSF142877">
    <property type="entry name" value="EndoU-like"/>
    <property type="match status" value="1"/>
</dbReference>
<keyword evidence="9" id="KW-0464">Manganese</keyword>
<protein>
    <recommendedName>
        <fullName evidence="12">EndoU domain-containing protein</fullName>
    </recommendedName>
</protein>
<dbReference type="GO" id="GO:0046872">
    <property type="term" value="F:metal ion binding"/>
    <property type="evidence" value="ECO:0007669"/>
    <property type="project" value="UniProtKB-KW"/>
</dbReference>
<reference evidence="13" key="1">
    <citation type="submission" date="2022-04" db="EMBL/GenBank/DDBJ databases">
        <title>Carnegiea gigantea Genome sequencing and assembly v2.</title>
        <authorList>
            <person name="Copetti D."/>
            <person name="Sanderson M.J."/>
            <person name="Burquez A."/>
            <person name="Wojciechowski M.F."/>
        </authorList>
    </citation>
    <scope>NUCLEOTIDE SEQUENCE</scope>
    <source>
        <strain evidence="13">SGP5-SGP5p</strain>
        <tissue evidence="13">Aerial part</tissue>
    </source>
</reference>
<keyword evidence="8" id="KW-0694">RNA-binding</keyword>
<feature type="domain" description="EndoU" evidence="12">
    <location>
        <begin position="177"/>
        <end position="447"/>
    </location>
</feature>
<dbReference type="EMBL" id="JAKOGI010000100">
    <property type="protein sequence ID" value="KAJ8444300.1"/>
    <property type="molecule type" value="Genomic_DNA"/>
</dbReference>
<evidence type="ECO:0000256" key="3">
    <source>
        <dbReference type="ARBA" id="ARBA00011245"/>
    </source>
</evidence>
<accession>A0A9Q1QLC9</accession>
<evidence type="ECO:0000256" key="11">
    <source>
        <dbReference type="SAM" id="MobiDB-lite"/>
    </source>
</evidence>
<organism evidence="13 14">
    <name type="scientific">Carnegiea gigantea</name>
    <dbReference type="NCBI Taxonomy" id="171969"/>
    <lineage>
        <taxon>Eukaryota</taxon>
        <taxon>Viridiplantae</taxon>
        <taxon>Streptophyta</taxon>
        <taxon>Embryophyta</taxon>
        <taxon>Tracheophyta</taxon>
        <taxon>Spermatophyta</taxon>
        <taxon>Magnoliopsida</taxon>
        <taxon>eudicotyledons</taxon>
        <taxon>Gunneridae</taxon>
        <taxon>Pentapetalae</taxon>
        <taxon>Caryophyllales</taxon>
        <taxon>Cactineae</taxon>
        <taxon>Cactaceae</taxon>
        <taxon>Cactoideae</taxon>
        <taxon>Echinocereeae</taxon>
        <taxon>Carnegiea</taxon>
    </lineage>
</organism>
<gene>
    <name evidence="13" type="ORF">Cgig2_019858</name>
</gene>
<feature type="region of interest" description="Disordered" evidence="11">
    <location>
        <begin position="15"/>
        <end position="157"/>
    </location>
</feature>
<keyword evidence="6" id="KW-0255">Endonuclease</keyword>
<evidence type="ECO:0000259" key="12">
    <source>
        <dbReference type="PROSITE" id="PS51959"/>
    </source>
</evidence>
<evidence type="ECO:0000256" key="2">
    <source>
        <dbReference type="ARBA" id="ARBA00010168"/>
    </source>
</evidence>
<name>A0A9Q1QLC9_9CARY</name>
<keyword evidence="7" id="KW-0378">Hydrolase</keyword>
<feature type="compositionally biased region" description="Basic and acidic residues" evidence="11">
    <location>
        <begin position="48"/>
        <end position="59"/>
    </location>
</feature>
<evidence type="ECO:0000256" key="8">
    <source>
        <dbReference type="ARBA" id="ARBA00022884"/>
    </source>
</evidence>
<dbReference type="AlphaFoldDB" id="A0A9Q1QLC9"/>
<keyword evidence="5" id="KW-0479">Metal-binding</keyword>
<comment type="similarity">
    <text evidence="2">Belongs to the ENDOU family.</text>
</comment>
<dbReference type="InterPro" id="IPR018998">
    <property type="entry name" value="EndoU_C"/>
</dbReference>
<keyword evidence="4" id="KW-0540">Nuclease</keyword>
<comment type="caution">
    <text evidence="13">The sequence shown here is derived from an EMBL/GenBank/DDBJ whole genome shotgun (WGS) entry which is preliminary data.</text>
</comment>
<sequence>MEDLIKGLIDVAIGHNANHGDDHNNNNQNSESIEERSRSTWAQVVSGEQDHDDHDHERMTQNQTHHRPNRVEGGYGNGEGSEFSGSRPSYRPHQPTHGSSQPAEDYERHNYNQNEKSPKEEQQENTEGWETAHRKHHKRPQKKVRMDHWSSYKRHPSEQEYSEEMNYVSHMDPSDEEVADYKKACAKLWELDFNRLTPGKDYEIDVGEGKRVHDTEDMAGANLFTWVSDEVLRKPTFSRFFALLDNYNPHEGCKENVTAEEMQEQTAFIEEISRTAPIKYLYKYLNSSGIFTDNYHEFKRMLMDLWFTLYGRGGTAGSSSSFEHVFVGEIKDRGEQTVSGFHNWLQFYLEEAKGRVDYQGYILPRRHGQFPDAETQLLTVQFEWNGVLKSLSSMFIGVSPEFELALYTLCFFAGREDNHIQVGPYPVNIKCYRLGNKIGSAFPIAES</sequence>
<dbReference type="GO" id="GO:0004521">
    <property type="term" value="F:RNA endonuclease activity"/>
    <property type="evidence" value="ECO:0007669"/>
    <property type="project" value="InterPro"/>
</dbReference>
<proteinExistence type="inferred from homology"/>
<dbReference type="GO" id="GO:0016829">
    <property type="term" value="F:lyase activity"/>
    <property type="evidence" value="ECO:0007669"/>
    <property type="project" value="UniProtKB-KW"/>
</dbReference>
<dbReference type="PANTHER" id="PTHR12439">
    <property type="entry name" value="PLACENTAL PROTEIN 11-RELATED"/>
    <property type="match status" value="1"/>
</dbReference>
<evidence type="ECO:0000313" key="14">
    <source>
        <dbReference type="Proteomes" id="UP001153076"/>
    </source>
</evidence>
<keyword evidence="10" id="KW-0456">Lyase</keyword>
<evidence type="ECO:0000256" key="10">
    <source>
        <dbReference type="ARBA" id="ARBA00023239"/>
    </source>
</evidence>
<dbReference type="GO" id="GO:0016787">
    <property type="term" value="F:hydrolase activity"/>
    <property type="evidence" value="ECO:0007669"/>
    <property type="project" value="UniProtKB-KW"/>
</dbReference>
<evidence type="ECO:0000313" key="13">
    <source>
        <dbReference type="EMBL" id="KAJ8444300.1"/>
    </source>
</evidence>
<evidence type="ECO:0000256" key="7">
    <source>
        <dbReference type="ARBA" id="ARBA00022801"/>
    </source>
</evidence>